<evidence type="ECO:0000256" key="3">
    <source>
        <dbReference type="ARBA" id="ARBA00023163"/>
    </source>
</evidence>
<proteinExistence type="predicted"/>
<dbReference type="Gene3D" id="4.10.240.10">
    <property type="entry name" value="Zn(2)-C6 fungal-type DNA-binding domain"/>
    <property type="match status" value="1"/>
</dbReference>
<dbReference type="OrthoDB" id="3546279at2759"/>
<keyword evidence="4" id="KW-0539">Nucleus</keyword>
<dbReference type="GO" id="GO:0003677">
    <property type="term" value="F:DNA binding"/>
    <property type="evidence" value="ECO:0007669"/>
    <property type="project" value="UniProtKB-KW"/>
</dbReference>
<keyword evidence="8" id="KW-1185">Reference proteome</keyword>
<evidence type="ECO:0000256" key="1">
    <source>
        <dbReference type="ARBA" id="ARBA00023015"/>
    </source>
</evidence>
<dbReference type="AlphaFoldDB" id="A0A7H8RD60"/>
<keyword evidence="2" id="KW-0238">DNA-binding</keyword>
<evidence type="ECO:0000256" key="4">
    <source>
        <dbReference type="ARBA" id="ARBA00023242"/>
    </source>
</evidence>
<accession>A0A7H8RD60</accession>
<protein>
    <recommendedName>
        <fullName evidence="6">Zn(2)-C6 fungal-type domain-containing protein</fullName>
    </recommendedName>
</protein>
<feature type="region of interest" description="Disordered" evidence="5">
    <location>
        <begin position="65"/>
        <end position="95"/>
    </location>
</feature>
<dbReference type="PANTHER" id="PTHR47657">
    <property type="entry name" value="STEROL REGULATORY ELEMENT-BINDING PROTEIN ECM22"/>
    <property type="match status" value="1"/>
</dbReference>
<evidence type="ECO:0000313" key="8">
    <source>
        <dbReference type="Proteomes" id="UP000509510"/>
    </source>
</evidence>
<dbReference type="Pfam" id="PF00172">
    <property type="entry name" value="Zn_clus"/>
    <property type="match status" value="1"/>
</dbReference>
<feature type="region of interest" description="Disordered" evidence="5">
    <location>
        <begin position="1"/>
        <end position="25"/>
    </location>
</feature>
<dbReference type="PROSITE" id="PS50048">
    <property type="entry name" value="ZN2_CY6_FUNGAL_2"/>
    <property type="match status" value="1"/>
</dbReference>
<evidence type="ECO:0000256" key="2">
    <source>
        <dbReference type="ARBA" id="ARBA00023125"/>
    </source>
</evidence>
<dbReference type="SMART" id="SM00066">
    <property type="entry name" value="GAL4"/>
    <property type="match status" value="1"/>
</dbReference>
<sequence>MNDASYAGEQAAAPDNQRTRKRHRLRHSKSRLGCFPCKSRRVKCDEARPVCGSCSSRGEPCSFPDSAIFHRPTTSSRTQQGLPRSRSGGSTPGAQSYLEPLRIHTALSVGASTLVNDNILPMDDLLSMQFFHLHTAYEMCLHPKRSMVWRRVVPDLAGRHCYLMHLLLALGGIHMITGRSRQRYGGKDDNSETVDLRGVIDHHQRGLRDFREQVVTISNSNAEAVYAGSLLLVAFSYASLQVPELNPPATTVSSVHYVSASNKDTTPTLNRPNLNWIHLIRGVVTVVGDQWPALKASRMRPMVLHFHGDEYWKDLPFASSLSRLSRCSSRLLLFAESASQAVTELRTAYAAVQLADVNESSTSVSPSTSEWTMDEQPRAIDVLEMLYSRIISVLQCSFSECGSPDNSDIQAGFEEATVLSWPSLIPHEFISFIELNDQRDPVWGLSLTTLAHFYVVNTLVDRWFLASFKDEIFRIHRSVSNLCNAHLDRLMLWPVKIATCIQN</sequence>
<evidence type="ECO:0000256" key="5">
    <source>
        <dbReference type="SAM" id="MobiDB-lite"/>
    </source>
</evidence>
<dbReference type="RefSeq" id="XP_035350102.1">
    <property type="nucleotide sequence ID" value="XM_035494209.1"/>
</dbReference>
<feature type="compositionally biased region" description="Polar residues" evidence="5">
    <location>
        <begin position="72"/>
        <end position="94"/>
    </location>
</feature>
<dbReference type="GO" id="GO:0000981">
    <property type="term" value="F:DNA-binding transcription factor activity, RNA polymerase II-specific"/>
    <property type="evidence" value="ECO:0007669"/>
    <property type="project" value="InterPro"/>
</dbReference>
<dbReference type="PANTHER" id="PTHR47657:SF10">
    <property type="entry name" value="ZN(II)2CYS6 TRANSCRIPTION FACTOR (EUROFUNG)"/>
    <property type="match status" value="1"/>
</dbReference>
<evidence type="ECO:0000313" key="7">
    <source>
        <dbReference type="EMBL" id="QKX63928.1"/>
    </source>
</evidence>
<name>A0A7H8RD60_TALRU</name>
<dbReference type="InterPro" id="IPR001138">
    <property type="entry name" value="Zn2Cys6_DnaBD"/>
</dbReference>
<dbReference type="GeneID" id="55998579"/>
<evidence type="ECO:0000259" key="6">
    <source>
        <dbReference type="PROSITE" id="PS50048"/>
    </source>
</evidence>
<feature type="domain" description="Zn(2)-C6 fungal-type" evidence="6">
    <location>
        <begin position="33"/>
        <end position="63"/>
    </location>
</feature>
<keyword evidence="3" id="KW-0804">Transcription</keyword>
<dbReference type="InterPro" id="IPR036864">
    <property type="entry name" value="Zn2-C6_fun-type_DNA-bd_sf"/>
</dbReference>
<organism evidence="7 8">
    <name type="scientific">Talaromyces rugulosus</name>
    <name type="common">Penicillium rugulosum</name>
    <dbReference type="NCBI Taxonomy" id="121627"/>
    <lineage>
        <taxon>Eukaryota</taxon>
        <taxon>Fungi</taxon>
        <taxon>Dikarya</taxon>
        <taxon>Ascomycota</taxon>
        <taxon>Pezizomycotina</taxon>
        <taxon>Eurotiomycetes</taxon>
        <taxon>Eurotiomycetidae</taxon>
        <taxon>Eurotiales</taxon>
        <taxon>Trichocomaceae</taxon>
        <taxon>Talaromyces</taxon>
        <taxon>Talaromyces sect. Islandici</taxon>
    </lineage>
</organism>
<dbReference type="GO" id="GO:0008270">
    <property type="term" value="F:zinc ion binding"/>
    <property type="evidence" value="ECO:0007669"/>
    <property type="project" value="InterPro"/>
</dbReference>
<dbReference type="SUPFAM" id="SSF57701">
    <property type="entry name" value="Zn2/Cys6 DNA-binding domain"/>
    <property type="match status" value="1"/>
</dbReference>
<dbReference type="EMBL" id="CP055903">
    <property type="protein sequence ID" value="QKX63928.1"/>
    <property type="molecule type" value="Genomic_DNA"/>
</dbReference>
<gene>
    <name evidence="7" type="ORF">TRUGW13939_11100</name>
</gene>
<dbReference type="CDD" id="cd00067">
    <property type="entry name" value="GAL4"/>
    <property type="match status" value="1"/>
</dbReference>
<dbReference type="Proteomes" id="UP000509510">
    <property type="component" value="Chromosome VI"/>
</dbReference>
<reference evidence="8" key="1">
    <citation type="submission" date="2020-06" db="EMBL/GenBank/DDBJ databases">
        <title>A chromosome-scale genome assembly of Talaromyces rugulosus W13939.</title>
        <authorList>
            <person name="Wang B."/>
            <person name="Guo L."/>
            <person name="Ye K."/>
            <person name="Wang L."/>
        </authorList>
    </citation>
    <scope>NUCLEOTIDE SEQUENCE [LARGE SCALE GENOMIC DNA]</scope>
    <source>
        <strain evidence="8">W13939</strain>
    </source>
</reference>
<dbReference type="KEGG" id="trg:TRUGW13939_11100"/>
<dbReference type="PROSITE" id="PS00463">
    <property type="entry name" value="ZN2_CY6_FUNGAL_1"/>
    <property type="match status" value="1"/>
</dbReference>
<keyword evidence="1" id="KW-0805">Transcription regulation</keyword>
<dbReference type="InterPro" id="IPR052400">
    <property type="entry name" value="Zn2-C6_fungal_TF"/>
</dbReference>